<dbReference type="Proteomes" id="UP000254209">
    <property type="component" value="Unassembled WGS sequence"/>
</dbReference>
<accession>A0A376BV78</accession>
<dbReference type="Gene3D" id="3.30.1300.10">
    <property type="entry name" value="Pantoate-beta-alanine ligase, C-terminal domain"/>
    <property type="match status" value="1"/>
</dbReference>
<feature type="binding site" evidence="8">
    <location>
        <begin position="198"/>
        <end position="201"/>
    </location>
    <ligand>
        <name>ATP</name>
        <dbReference type="ChEBI" id="CHEBI:30616"/>
    </ligand>
</feature>
<dbReference type="HAMAP" id="MF_00158">
    <property type="entry name" value="PanC"/>
    <property type="match status" value="1"/>
</dbReference>
<comment type="function">
    <text evidence="8">Catalyzes the condensation of pantoate with beta-alanine in an ATP-dependent reaction via a pantoyl-adenylate intermediate.</text>
</comment>
<dbReference type="STRING" id="1120980.GCA_000745955_00328"/>
<dbReference type="InterPro" id="IPR042176">
    <property type="entry name" value="Pantoate_ligase_C"/>
</dbReference>
<dbReference type="UniPathway" id="UPA00028">
    <property type="reaction ID" value="UER00005"/>
</dbReference>
<evidence type="ECO:0000256" key="6">
    <source>
        <dbReference type="ARBA" id="ARBA00022840"/>
    </source>
</evidence>
<keyword evidence="5 8" id="KW-0547">Nucleotide-binding</keyword>
<dbReference type="Gene3D" id="3.40.50.620">
    <property type="entry name" value="HUPs"/>
    <property type="match status" value="1"/>
</dbReference>
<dbReference type="InterPro" id="IPR004821">
    <property type="entry name" value="Cyt_trans-like"/>
</dbReference>
<comment type="similarity">
    <text evidence="2 8">Belongs to the pantothenate synthetase family.</text>
</comment>
<keyword evidence="10" id="KW-1185">Reference proteome</keyword>
<dbReference type="InterPro" id="IPR003721">
    <property type="entry name" value="Pantoate_ligase"/>
</dbReference>
<evidence type="ECO:0000256" key="7">
    <source>
        <dbReference type="ARBA" id="ARBA00048258"/>
    </source>
</evidence>
<organism evidence="9 10">
    <name type="scientific">Alysiella crassa</name>
    <dbReference type="NCBI Taxonomy" id="153491"/>
    <lineage>
        <taxon>Bacteria</taxon>
        <taxon>Pseudomonadati</taxon>
        <taxon>Pseudomonadota</taxon>
        <taxon>Betaproteobacteria</taxon>
        <taxon>Neisseriales</taxon>
        <taxon>Neisseriaceae</taxon>
        <taxon>Alysiella</taxon>
    </lineage>
</organism>
<evidence type="ECO:0000256" key="4">
    <source>
        <dbReference type="ARBA" id="ARBA00022655"/>
    </source>
</evidence>
<dbReference type="NCBIfam" id="TIGR00018">
    <property type="entry name" value="panC"/>
    <property type="match status" value="1"/>
</dbReference>
<keyword evidence="6 8" id="KW-0067">ATP-binding</keyword>
<feature type="binding site" evidence="8">
    <location>
        <position position="74"/>
    </location>
    <ligand>
        <name>beta-alanine</name>
        <dbReference type="ChEBI" id="CHEBI:57966"/>
    </ligand>
</feature>
<dbReference type="GO" id="GO:0005829">
    <property type="term" value="C:cytosol"/>
    <property type="evidence" value="ECO:0007669"/>
    <property type="project" value="TreeGrafter"/>
</dbReference>
<comment type="miscellaneous">
    <text evidence="8">The reaction proceeds by a bi uni uni bi ping pong mechanism.</text>
</comment>
<comment type="catalytic activity">
    <reaction evidence="7 8">
        <text>(R)-pantoate + beta-alanine + ATP = (R)-pantothenate + AMP + diphosphate + H(+)</text>
        <dbReference type="Rhea" id="RHEA:10912"/>
        <dbReference type="ChEBI" id="CHEBI:15378"/>
        <dbReference type="ChEBI" id="CHEBI:15980"/>
        <dbReference type="ChEBI" id="CHEBI:29032"/>
        <dbReference type="ChEBI" id="CHEBI:30616"/>
        <dbReference type="ChEBI" id="CHEBI:33019"/>
        <dbReference type="ChEBI" id="CHEBI:57966"/>
        <dbReference type="ChEBI" id="CHEBI:456215"/>
        <dbReference type="EC" id="6.3.2.1"/>
    </reaction>
</comment>
<dbReference type="PANTHER" id="PTHR21299:SF1">
    <property type="entry name" value="PANTOATE--BETA-ALANINE LIGASE"/>
    <property type="match status" value="1"/>
</dbReference>
<dbReference type="FunFam" id="3.40.50.620:FF:000013">
    <property type="entry name" value="Pantothenate synthetase"/>
    <property type="match status" value="1"/>
</dbReference>
<comment type="subunit">
    <text evidence="8">Homodimer.</text>
</comment>
<evidence type="ECO:0000256" key="3">
    <source>
        <dbReference type="ARBA" id="ARBA00022598"/>
    </source>
</evidence>
<evidence type="ECO:0000256" key="5">
    <source>
        <dbReference type="ARBA" id="ARBA00022741"/>
    </source>
</evidence>
<name>A0A376BV78_9NEIS</name>
<feature type="binding site" evidence="8">
    <location>
        <position position="74"/>
    </location>
    <ligand>
        <name>(R)-pantoate</name>
        <dbReference type="ChEBI" id="CHEBI:15980"/>
    </ligand>
</feature>
<feature type="binding site" evidence="8">
    <location>
        <begin position="161"/>
        <end position="164"/>
    </location>
    <ligand>
        <name>ATP</name>
        <dbReference type="ChEBI" id="CHEBI:30616"/>
    </ligand>
</feature>
<dbReference type="Pfam" id="PF02569">
    <property type="entry name" value="Pantoate_ligase"/>
    <property type="match status" value="1"/>
</dbReference>
<protein>
    <recommendedName>
        <fullName evidence="8">Pantothenate synthetase</fullName>
        <shortName evidence="8">PS</shortName>
        <ecNumber evidence="8">6.3.2.1</ecNumber>
    </recommendedName>
    <alternativeName>
        <fullName evidence="8">Pantoate--beta-alanine ligase</fullName>
    </alternativeName>
    <alternativeName>
        <fullName evidence="8">Pantoate-activating enzyme</fullName>
    </alternativeName>
</protein>
<keyword evidence="3 8" id="KW-0436">Ligase</keyword>
<dbReference type="CDD" id="cd00560">
    <property type="entry name" value="PanC"/>
    <property type="match status" value="1"/>
</dbReference>
<gene>
    <name evidence="8 9" type="primary">panC</name>
    <name evidence="9" type="ORF">NCTC10283_02284</name>
</gene>
<dbReference type="AlphaFoldDB" id="A0A376BV78"/>
<dbReference type="EC" id="6.3.2.1" evidence="8"/>
<proteinExistence type="inferred from homology"/>
<dbReference type="FunFam" id="3.30.1300.10:FF:000001">
    <property type="entry name" value="Pantothenate synthetase"/>
    <property type="match status" value="1"/>
</dbReference>
<feature type="binding site" evidence="8">
    <location>
        <begin position="43"/>
        <end position="50"/>
    </location>
    <ligand>
        <name>ATP</name>
        <dbReference type="ChEBI" id="CHEBI:30616"/>
    </ligand>
</feature>
<evidence type="ECO:0000313" key="9">
    <source>
        <dbReference type="EMBL" id="SSY80723.1"/>
    </source>
</evidence>
<comment type="pathway">
    <text evidence="1 8">Cofactor biosynthesis; (R)-pantothenate biosynthesis; (R)-pantothenate from (R)-pantoate and beta-alanine: step 1/1.</text>
</comment>
<dbReference type="EMBL" id="UFSO01000003">
    <property type="protein sequence ID" value="SSY80723.1"/>
    <property type="molecule type" value="Genomic_DNA"/>
</dbReference>
<keyword evidence="4 8" id="KW-0566">Pantothenate biosynthesis</keyword>
<dbReference type="SUPFAM" id="SSF52374">
    <property type="entry name" value="Nucleotidylyl transferase"/>
    <property type="match status" value="1"/>
</dbReference>
<dbReference type="NCBIfam" id="TIGR00125">
    <property type="entry name" value="cyt_tran_rel"/>
    <property type="match status" value="1"/>
</dbReference>
<dbReference type="GO" id="GO:0015940">
    <property type="term" value="P:pantothenate biosynthetic process"/>
    <property type="evidence" value="ECO:0007669"/>
    <property type="project" value="UniProtKB-UniRule"/>
</dbReference>
<reference evidence="9 10" key="1">
    <citation type="submission" date="2018-06" db="EMBL/GenBank/DDBJ databases">
        <authorList>
            <consortium name="Pathogen Informatics"/>
            <person name="Doyle S."/>
        </authorList>
    </citation>
    <scope>NUCLEOTIDE SEQUENCE [LARGE SCALE GENOMIC DNA]</scope>
    <source>
        <strain evidence="9 10">NCTC10283</strain>
    </source>
</reference>
<evidence type="ECO:0000256" key="2">
    <source>
        <dbReference type="ARBA" id="ARBA00009256"/>
    </source>
</evidence>
<evidence type="ECO:0000256" key="1">
    <source>
        <dbReference type="ARBA" id="ARBA00004990"/>
    </source>
</evidence>
<comment type="subcellular location">
    <subcellularLocation>
        <location evidence="8">Cytoplasm</location>
    </subcellularLocation>
</comment>
<feature type="active site" description="Proton donor" evidence="8">
    <location>
        <position position="50"/>
    </location>
</feature>
<sequence length="295" mass="33135">MFFAVQFHFLLLKNIQIMKIIHTIKELRQWRQSVQSVAFVPTMGNLHAGHLALVQRAQSEAEHVVVSIFVNRLQFGQGEDFDRYPRTLEQDAAKLRDVGVAVLFAPDERELYPNVAQNYQVEPPHLQNELCGAFRPNHFRGVATVVCKLFNIVQADTACFGKKDYQQLAIIRGMVDDLNMPIKIVPVDTGRADDGLALSSRNQYLSATERAEAPRMFQQLQWLAEQVRGGNHDYVALEQAAAAELTAHGWQVDYVEIREAGSLNVARLGDKNLVVLAAARLGTTRLIDNLEFQAA</sequence>
<dbReference type="PANTHER" id="PTHR21299">
    <property type="entry name" value="CYTIDYLATE KINASE/PANTOATE-BETA-ALANINE LIGASE"/>
    <property type="match status" value="1"/>
</dbReference>
<dbReference type="GO" id="GO:0005524">
    <property type="term" value="F:ATP binding"/>
    <property type="evidence" value="ECO:0007669"/>
    <property type="project" value="UniProtKB-KW"/>
</dbReference>
<feature type="binding site" evidence="8">
    <location>
        <position position="190"/>
    </location>
    <ligand>
        <name>ATP</name>
        <dbReference type="ChEBI" id="CHEBI:30616"/>
    </ligand>
</feature>
<feature type="binding site" evidence="8">
    <location>
        <position position="167"/>
    </location>
    <ligand>
        <name>(R)-pantoate</name>
        <dbReference type="ChEBI" id="CHEBI:15980"/>
    </ligand>
</feature>
<evidence type="ECO:0000256" key="8">
    <source>
        <dbReference type="HAMAP-Rule" id="MF_00158"/>
    </source>
</evidence>
<keyword evidence="8" id="KW-0963">Cytoplasm</keyword>
<dbReference type="InterPro" id="IPR014729">
    <property type="entry name" value="Rossmann-like_a/b/a_fold"/>
</dbReference>
<dbReference type="GO" id="GO:0004592">
    <property type="term" value="F:pantoate-beta-alanine ligase activity"/>
    <property type="evidence" value="ECO:0007669"/>
    <property type="project" value="UniProtKB-UniRule"/>
</dbReference>
<evidence type="ECO:0000313" key="10">
    <source>
        <dbReference type="Proteomes" id="UP000254209"/>
    </source>
</evidence>